<dbReference type="Gene3D" id="3.40.190.10">
    <property type="entry name" value="Periplasmic binding protein-like II"/>
    <property type="match status" value="2"/>
</dbReference>
<accession>A0ABT2LV43</accession>
<gene>
    <name evidence="6" type="ORF">N5A92_24905</name>
</gene>
<evidence type="ECO:0000256" key="5">
    <source>
        <dbReference type="ARBA" id="ARBA00022764"/>
    </source>
</evidence>
<evidence type="ECO:0000256" key="1">
    <source>
        <dbReference type="ARBA" id="ARBA00004418"/>
    </source>
</evidence>
<reference evidence="6 7" key="1">
    <citation type="submission" date="2022-09" db="EMBL/GenBank/DDBJ databases">
        <title>Chelativorans salina sp. nov., a novel slightly halophilic bacterium isolated from a saline lake sediment enrichment.</title>
        <authorList>
            <person name="Gao L."/>
            <person name="Fang B.-Z."/>
            <person name="Li W.-J."/>
        </authorList>
    </citation>
    <scope>NUCLEOTIDE SEQUENCE [LARGE SCALE GENOMIC DNA]</scope>
    <source>
        <strain evidence="6 7">EGI FJ00035</strain>
    </source>
</reference>
<dbReference type="EMBL" id="JAOCZP010000012">
    <property type="protein sequence ID" value="MCT7378256.1"/>
    <property type="molecule type" value="Genomic_DNA"/>
</dbReference>
<proteinExistence type="inferred from homology"/>
<keyword evidence="3" id="KW-0813">Transport</keyword>
<evidence type="ECO:0000256" key="2">
    <source>
        <dbReference type="ARBA" id="ARBA00008520"/>
    </source>
</evidence>
<keyword evidence="5" id="KW-0574">Periplasm</keyword>
<comment type="subcellular location">
    <subcellularLocation>
        <location evidence="1">Periplasm</location>
    </subcellularLocation>
</comment>
<evidence type="ECO:0000313" key="6">
    <source>
        <dbReference type="EMBL" id="MCT7378256.1"/>
    </source>
</evidence>
<dbReference type="PANTHER" id="PTHR30006:SF3">
    <property type="entry name" value="THIAMINE-BINDING PERIPLASMIC PROTEIN"/>
    <property type="match status" value="1"/>
</dbReference>
<dbReference type="Proteomes" id="UP001320831">
    <property type="component" value="Unassembled WGS sequence"/>
</dbReference>
<evidence type="ECO:0000256" key="3">
    <source>
        <dbReference type="ARBA" id="ARBA00022448"/>
    </source>
</evidence>
<keyword evidence="7" id="KW-1185">Reference proteome</keyword>
<comment type="caution">
    <text evidence="6">The sequence shown here is derived from an EMBL/GenBank/DDBJ whole genome shotgun (WGS) entry which is preliminary data.</text>
</comment>
<dbReference type="SUPFAM" id="SSF53850">
    <property type="entry name" value="Periplasmic binding protein-like II"/>
    <property type="match status" value="1"/>
</dbReference>
<comment type="similarity">
    <text evidence="2">Belongs to the bacterial solute-binding protein 1 family.</text>
</comment>
<dbReference type="Pfam" id="PF13416">
    <property type="entry name" value="SBP_bac_8"/>
    <property type="match status" value="1"/>
</dbReference>
<evidence type="ECO:0000313" key="7">
    <source>
        <dbReference type="Proteomes" id="UP001320831"/>
    </source>
</evidence>
<sequence length="363" mass="40540">MRDSYALAANRVGFFAYILAAALSVVPLSQASGGENGRLVMAATGGDYERKLREFVFEPFSRQTGIEVVLVSGTTGEFWAKAMAMSEAGHLQWDMMEAGSGDVFVPARNRLLVDLGEDCALVSKAKSDGAGEICHRFGVVPTYGATLLTANRTMFDGGAPSSWNDFFNVADFPGPRSLPNFSTPWRVLIGALLADGVAPDKLFPLDLDRAFDKLDQIRPHISLWWKTGDQIQRALRDQEVAMTLVWNTRIDFLRDEGLPLQRVWRGWTLNEADWVVFKGAPNRQNALRFLNWYFDHPEVQAAFAQAIAASPTTKSALELLPQSDKEDSPIFPDNFKGVVEVDYTWLANHHAEIVERWNRWIAQ</sequence>
<protein>
    <submittedName>
        <fullName evidence="6">Extracellular solute-binding protein</fullName>
    </submittedName>
</protein>
<keyword evidence="4" id="KW-0732">Signal</keyword>
<dbReference type="InterPro" id="IPR006059">
    <property type="entry name" value="SBP"/>
</dbReference>
<organism evidence="6 7">
    <name type="scientific">Chelativorans salis</name>
    <dbReference type="NCBI Taxonomy" id="2978478"/>
    <lineage>
        <taxon>Bacteria</taxon>
        <taxon>Pseudomonadati</taxon>
        <taxon>Pseudomonadota</taxon>
        <taxon>Alphaproteobacteria</taxon>
        <taxon>Hyphomicrobiales</taxon>
        <taxon>Phyllobacteriaceae</taxon>
        <taxon>Chelativorans</taxon>
    </lineage>
</organism>
<evidence type="ECO:0000256" key="4">
    <source>
        <dbReference type="ARBA" id="ARBA00022729"/>
    </source>
</evidence>
<dbReference type="RefSeq" id="WP_260907129.1">
    <property type="nucleotide sequence ID" value="NZ_JAOCZP010000012.1"/>
</dbReference>
<dbReference type="PANTHER" id="PTHR30006">
    <property type="entry name" value="THIAMINE-BINDING PERIPLASMIC PROTEIN-RELATED"/>
    <property type="match status" value="1"/>
</dbReference>
<name>A0ABT2LV43_9HYPH</name>